<protein>
    <recommendedName>
        <fullName evidence="4">SAF domain-containing protein</fullName>
    </recommendedName>
</protein>
<name>A0ABY5DVN5_9ACTN</name>
<organism evidence="2 3">
    <name type="scientific">Paraconexibacter antarcticus</name>
    <dbReference type="NCBI Taxonomy" id="2949664"/>
    <lineage>
        <taxon>Bacteria</taxon>
        <taxon>Bacillati</taxon>
        <taxon>Actinomycetota</taxon>
        <taxon>Thermoleophilia</taxon>
        <taxon>Solirubrobacterales</taxon>
        <taxon>Paraconexibacteraceae</taxon>
        <taxon>Paraconexibacter</taxon>
    </lineage>
</organism>
<dbReference type="Proteomes" id="UP001056035">
    <property type="component" value="Chromosome"/>
</dbReference>
<dbReference type="RefSeq" id="WP_254572390.1">
    <property type="nucleotide sequence ID" value="NZ_CP098502.1"/>
</dbReference>
<evidence type="ECO:0000313" key="3">
    <source>
        <dbReference type="Proteomes" id="UP001056035"/>
    </source>
</evidence>
<keyword evidence="3" id="KW-1185">Reference proteome</keyword>
<reference evidence="2 3" key="1">
    <citation type="submission" date="2022-06" db="EMBL/GenBank/DDBJ databases">
        <title>Paraconexibacter antarcticus.</title>
        <authorList>
            <person name="Kim C.S."/>
        </authorList>
    </citation>
    <scope>NUCLEOTIDE SEQUENCE [LARGE SCALE GENOMIC DNA]</scope>
    <source>
        <strain evidence="2 3">02-257</strain>
    </source>
</reference>
<sequence length="231" mass="23420">MRISRPSPALLVSIIALVVACAGTATAASVVLIKNSSQVKAGALSGSDLARHSLKNDQIANSAVDGRAIKHGSIQSSDLSSGVRSALNSAGTSAAFVATEAVRKDGPSSPAGQQNVASIKALAAGTYLIIANTTMAPTAANAGLLPELLKEPKNGEGHCRLDAAGDLHDAYAPIASPYALYANTMSLQITRTLAQPSDITLICESGIGWKTANTSIVALKLAGSTRQDTTG</sequence>
<evidence type="ECO:0000313" key="2">
    <source>
        <dbReference type="EMBL" id="UTI65711.1"/>
    </source>
</evidence>
<keyword evidence="1" id="KW-0732">Signal</keyword>
<evidence type="ECO:0008006" key="4">
    <source>
        <dbReference type="Google" id="ProtNLM"/>
    </source>
</evidence>
<gene>
    <name evidence="2" type="ORF">NBH00_05730</name>
</gene>
<evidence type="ECO:0000256" key="1">
    <source>
        <dbReference type="SAM" id="SignalP"/>
    </source>
</evidence>
<dbReference type="EMBL" id="CP098502">
    <property type="protein sequence ID" value="UTI65711.1"/>
    <property type="molecule type" value="Genomic_DNA"/>
</dbReference>
<accession>A0ABY5DVN5</accession>
<feature type="chain" id="PRO_5045622000" description="SAF domain-containing protein" evidence="1">
    <location>
        <begin position="28"/>
        <end position="231"/>
    </location>
</feature>
<proteinExistence type="predicted"/>
<feature type="signal peptide" evidence="1">
    <location>
        <begin position="1"/>
        <end position="27"/>
    </location>
</feature>
<dbReference type="PROSITE" id="PS51257">
    <property type="entry name" value="PROKAR_LIPOPROTEIN"/>
    <property type="match status" value="1"/>
</dbReference>